<dbReference type="AlphaFoldDB" id="E3MV66"/>
<accession>E3MV66</accession>
<dbReference type="Proteomes" id="UP000008281">
    <property type="component" value="Unassembled WGS sequence"/>
</dbReference>
<keyword evidence="3" id="KW-1185">Reference proteome</keyword>
<gene>
    <name evidence="2" type="ORF">CRE_24627</name>
</gene>
<feature type="transmembrane region" description="Helical" evidence="1">
    <location>
        <begin position="77"/>
        <end position="97"/>
    </location>
</feature>
<dbReference type="OMA" id="FHINTIE"/>
<evidence type="ECO:0000313" key="2">
    <source>
        <dbReference type="EMBL" id="EFP10099.1"/>
    </source>
</evidence>
<name>E3MV66_CAERE</name>
<evidence type="ECO:0000313" key="3">
    <source>
        <dbReference type="Proteomes" id="UP000008281"/>
    </source>
</evidence>
<feature type="transmembrane region" description="Helical" evidence="1">
    <location>
        <begin position="45"/>
        <end position="65"/>
    </location>
</feature>
<protein>
    <submittedName>
        <fullName evidence="2">Uncharacterized protein</fullName>
    </submittedName>
</protein>
<keyword evidence="1" id="KW-1133">Transmembrane helix</keyword>
<sequence>MGKKSAVCYGIYLIIFAMFSMPLSIVLHLHLLYDDEKNLYSPSVLFLWYISFLLGFAVLSNNKLVATAAKRFVRHRYLLAGAMIILNILMIVNSVFRLVGLWENVSFSISFFLTREIVVAFMVAMGIMYLPFSTLFHINTIEFECSYLKSTKLSKKQWLVLLGFHTLLAVFYTTLFLFDESCLGKKELVQNFRFIRSFCQVINILSIPMSYQAILSWNSDKLKFKGKYPNTTRKWTGLMKRNPDGKWEIDQTPEDHNVFIV</sequence>
<dbReference type="PANTHER" id="PTHR31847">
    <property type="entry name" value="PROTEIN CBG10327"/>
    <property type="match status" value="1"/>
</dbReference>
<feature type="transmembrane region" description="Helical" evidence="1">
    <location>
        <begin position="7"/>
        <end position="33"/>
    </location>
</feature>
<dbReference type="InParanoid" id="E3MV66"/>
<dbReference type="OrthoDB" id="5908761at2759"/>
<dbReference type="PANTHER" id="PTHR31847:SF1">
    <property type="entry name" value="DUF1084 DOMAIN-CONTAINING PROTEIN-RELATED"/>
    <property type="match status" value="1"/>
</dbReference>
<proteinExistence type="predicted"/>
<dbReference type="FunCoup" id="E3MV66">
    <property type="interactions" value="869"/>
</dbReference>
<dbReference type="eggNOG" id="ENOG502TJ76">
    <property type="taxonomic scope" value="Eukaryota"/>
</dbReference>
<feature type="transmembrane region" description="Helical" evidence="1">
    <location>
        <begin position="198"/>
        <end position="217"/>
    </location>
</feature>
<organism evidence="3">
    <name type="scientific">Caenorhabditis remanei</name>
    <name type="common">Caenorhabditis vulgaris</name>
    <dbReference type="NCBI Taxonomy" id="31234"/>
    <lineage>
        <taxon>Eukaryota</taxon>
        <taxon>Metazoa</taxon>
        <taxon>Ecdysozoa</taxon>
        <taxon>Nematoda</taxon>
        <taxon>Chromadorea</taxon>
        <taxon>Rhabditida</taxon>
        <taxon>Rhabditina</taxon>
        <taxon>Rhabditomorpha</taxon>
        <taxon>Rhabditoidea</taxon>
        <taxon>Rhabditidae</taxon>
        <taxon>Peloderinae</taxon>
        <taxon>Caenorhabditis</taxon>
    </lineage>
</organism>
<feature type="transmembrane region" description="Helical" evidence="1">
    <location>
        <begin position="117"/>
        <end position="138"/>
    </location>
</feature>
<dbReference type="HOGENOM" id="CLU_092918_0_0_1"/>
<keyword evidence="1" id="KW-0812">Transmembrane</keyword>
<evidence type="ECO:0000256" key="1">
    <source>
        <dbReference type="SAM" id="Phobius"/>
    </source>
</evidence>
<keyword evidence="1" id="KW-0472">Membrane</keyword>
<dbReference type="EMBL" id="DS268482">
    <property type="protein sequence ID" value="EFP10099.1"/>
    <property type="molecule type" value="Genomic_DNA"/>
</dbReference>
<reference evidence="2" key="1">
    <citation type="submission" date="2007-07" db="EMBL/GenBank/DDBJ databases">
        <title>PCAP assembly of the Caenorhabditis remanei genome.</title>
        <authorList>
            <consortium name="The Caenorhabditis remanei Sequencing Consortium"/>
            <person name="Wilson R.K."/>
        </authorList>
    </citation>
    <scope>NUCLEOTIDE SEQUENCE [LARGE SCALE GENOMIC DNA]</scope>
    <source>
        <strain evidence="2">PB4641</strain>
    </source>
</reference>
<feature type="transmembrane region" description="Helical" evidence="1">
    <location>
        <begin position="158"/>
        <end position="178"/>
    </location>
</feature>